<organism evidence="2 3">
    <name type="scientific">Gomphillus americanus</name>
    <dbReference type="NCBI Taxonomy" id="1940652"/>
    <lineage>
        <taxon>Eukaryota</taxon>
        <taxon>Fungi</taxon>
        <taxon>Dikarya</taxon>
        <taxon>Ascomycota</taxon>
        <taxon>Pezizomycotina</taxon>
        <taxon>Lecanoromycetes</taxon>
        <taxon>OSLEUM clade</taxon>
        <taxon>Ostropomycetidae</taxon>
        <taxon>Ostropales</taxon>
        <taxon>Graphidaceae</taxon>
        <taxon>Gomphilloideae</taxon>
        <taxon>Gomphillus</taxon>
    </lineage>
</organism>
<dbReference type="OrthoDB" id="4147798at2759"/>
<dbReference type="AlphaFoldDB" id="A0A8H3I6X3"/>
<proteinExistence type="predicted"/>
<evidence type="ECO:0000313" key="2">
    <source>
        <dbReference type="EMBL" id="CAF9907148.1"/>
    </source>
</evidence>
<evidence type="ECO:0000313" key="3">
    <source>
        <dbReference type="Proteomes" id="UP000664169"/>
    </source>
</evidence>
<feature type="compositionally biased region" description="Pro residues" evidence="1">
    <location>
        <begin position="72"/>
        <end position="98"/>
    </location>
</feature>
<feature type="region of interest" description="Disordered" evidence="1">
    <location>
        <begin position="1"/>
        <end position="25"/>
    </location>
</feature>
<accession>A0A8H3I6X3</accession>
<evidence type="ECO:0000256" key="1">
    <source>
        <dbReference type="SAM" id="MobiDB-lite"/>
    </source>
</evidence>
<protein>
    <submittedName>
        <fullName evidence="2">Uncharacterized protein</fullName>
    </submittedName>
</protein>
<gene>
    <name evidence="2" type="ORF">GOMPHAMPRED_005030</name>
</gene>
<feature type="compositionally biased region" description="Basic residues" evidence="1">
    <location>
        <begin position="1"/>
        <end position="13"/>
    </location>
</feature>
<dbReference type="Proteomes" id="UP000664169">
    <property type="component" value="Unassembled WGS sequence"/>
</dbReference>
<comment type="caution">
    <text evidence="2">The sequence shown here is derived from an EMBL/GenBank/DDBJ whole genome shotgun (WGS) entry which is preliminary data.</text>
</comment>
<name>A0A8H3I6X3_9LECA</name>
<keyword evidence="3" id="KW-1185">Reference proteome</keyword>
<feature type="region of interest" description="Disordered" evidence="1">
    <location>
        <begin position="67"/>
        <end position="99"/>
    </location>
</feature>
<reference evidence="2" key="1">
    <citation type="submission" date="2021-03" db="EMBL/GenBank/DDBJ databases">
        <authorList>
            <person name="Tagirdzhanova G."/>
        </authorList>
    </citation>
    <scope>NUCLEOTIDE SEQUENCE</scope>
</reference>
<dbReference type="EMBL" id="CAJPDQ010000003">
    <property type="protein sequence ID" value="CAF9907148.1"/>
    <property type="molecule type" value="Genomic_DNA"/>
</dbReference>
<sequence>MSRHNRRRTRGGHLQKGISTNINSNPHSYNNINTIIYNNSSNGGSSGSMGETTAMYTTLPRLLLPSQQQQQLPPPTSHFQPPLPSPRLPPGLSLPPAWPSSSSSSAFSTSFFLSSSTPLLSSPSSPPLSMKPAAYHLRPISSSRTGISARHWHNRYMAWQAREKRQREESARLQAEKTRIFGWGGVAGVAGAEAEEADGDVVEDEELCEKMLEYFGGLDFIEW</sequence>